<feature type="transmembrane region" description="Helical" evidence="5">
    <location>
        <begin position="573"/>
        <end position="592"/>
    </location>
</feature>
<keyword evidence="7" id="KW-1185">Reference proteome</keyword>
<dbReference type="AlphaFoldDB" id="A0A3N4K828"/>
<feature type="transmembrane region" description="Helical" evidence="5">
    <location>
        <begin position="550"/>
        <end position="567"/>
    </location>
</feature>
<dbReference type="EMBL" id="ML120353">
    <property type="protein sequence ID" value="RPB05509.1"/>
    <property type="molecule type" value="Genomic_DNA"/>
</dbReference>
<dbReference type="PANTHER" id="PTHR47804">
    <property type="entry name" value="60S RIBOSOMAL PROTEIN L19"/>
    <property type="match status" value="1"/>
</dbReference>
<keyword evidence="2 5" id="KW-0812">Transmembrane</keyword>
<gene>
    <name evidence="6" type="ORF">L873DRAFT_798962</name>
</gene>
<feature type="transmembrane region" description="Helical" evidence="5">
    <location>
        <begin position="152"/>
        <end position="168"/>
    </location>
</feature>
<evidence type="ECO:0000256" key="4">
    <source>
        <dbReference type="ARBA" id="ARBA00023136"/>
    </source>
</evidence>
<evidence type="ECO:0000313" key="6">
    <source>
        <dbReference type="EMBL" id="RPB05509.1"/>
    </source>
</evidence>
<feature type="transmembrane region" description="Helical" evidence="5">
    <location>
        <begin position="180"/>
        <end position="200"/>
    </location>
</feature>
<dbReference type="Pfam" id="PF04632">
    <property type="entry name" value="FUSC"/>
    <property type="match status" value="1"/>
</dbReference>
<protein>
    <submittedName>
        <fullName evidence="6">Uncharacterized protein</fullName>
    </submittedName>
</protein>
<dbReference type="PANTHER" id="PTHR47804:SF3">
    <property type="entry name" value="PROTEIN BRE4"/>
    <property type="match status" value="1"/>
</dbReference>
<evidence type="ECO:0000256" key="2">
    <source>
        <dbReference type="ARBA" id="ARBA00022692"/>
    </source>
</evidence>
<dbReference type="InterPro" id="IPR006726">
    <property type="entry name" value="PHBA_efflux_AaeB/fusaric-R"/>
</dbReference>
<organism evidence="6 7">
    <name type="scientific">Choiromyces venosus 120613-1</name>
    <dbReference type="NCBI Taxonomy" id="1336337"/>
    <lineage>
        <taxon>Eukaryota</taxon>
        <taxon>Fungi</taxon>
        <taxon>Dikarya</taxon>
        <taxon>Ascomycota</taxon>
        <taxon>Pezizomycotina</taxon>
        <taxon>Pezizomycetes</taxon>
        <taxon>Pezizales</taxon>
        <taxon>Tuberaceae</taxon>
        <taxon>Choiromyces</taxon>
    </lineage>
</organism>
<evidence type="ECO:0000256" key="3">
    <source>
        <dbReference type="ARBA" id="ARBA00022989"/>
    </source>
</evidence>
<feature type="transmembrane region" description="Helical" evidence="5">
    <location>
        <begin position="84"/>
        <end position="109"/>
    </location>
</feature>
<evidence type="ECO:0000256" key="5">
    <source>
        <dbReference type="SAM" id="Phobius"/>
    </source>
</evidence>
<evidence type="ECO:0000256" key="1">
    <source>
        <dbReference type="ARBA" id="ARBA00004141"/>
    </source>
</evidence>
<keyword evidence="4 5" id="KW-0472">Membrane</keyword>
<evidence type="ECO:0000313" key="7">
    <source>
        <dbReference type="Proteomes" id="UP000276215"/>
    </source>
</evidence>
<dbReference type="GO" id="GO:0005886">
    <property type="term" value="C:plasma membrane"/>
    <property type="evidence" value="ECO:0007669"/>
    <property type="project" value="InterPro"/>
</dbReference>
<feature type="transmembrane region" description="Helical" evidence="5">
    <location>
        <begin position="604"/>
        <end position="622"/>
    </location>
</feature>
<proteinExistence type="predicted"/>
<comment type="subcellular location">
    <subcellularLocation>
        <location evidence="1">Membrane</location>
        <topology evidence="1">Multi-pass membrane protein</topology>
    </subcellularLocation>
</comment>
<dbReference type="OrthoDB" id="68611at2759"/>
<reference evidence="6 7" key="1">
    <citation type="journal article" date="2018" name="Nat. Ecol. Evol.">
        <title>Pezizomycetes genomes reveal the molecular basis of ectomycorrhizal truffle lifestyle.</title>
        <authorList>
            <person name="Murat C."/>
            <person name="Payen T."/>
            <person name="Noel B."/>
            <person name="Kuo A."/>
            <person name="Morin E."/>
            <person name="Chen J."/>
            <person name="Kohler A."/>
            <person name="Krizsan K."/>
            <person name="Balestrini R."/>
            <person name="Da Silva C."/>
            <person name="Montanini B."/>
            <person name="Hainaut M."/>
            <person name="Levati E."/>
            <person name="Barry K.W."/>
            <person name="Belfiori B."/>
            <person name="Cichocki N."/>
            <person name="Clum A."/>
            <person name="Dockter R.B."/>
            <person name="Fauchery L."/>
            <person name="Guy J."/>
            <person name="Iotti M."/>
            <person name="Le Tacon F."/>
            <person name="Lindquist E.A."/>
            <person name="Lipzen A."/>
            <person name="Malagnac F."/>
            <person name="Mello A."/>
            <person name="Molinier V."/>
            <person name="Miyauchi S."/>
            <person name="Poulain J."/>
            <person name="Riccioni C."/>
            <person name="Rubini A."/>
            <person name="Sitrit Y."/>
            <person name="Splivallo R."/>
            <person name="Traeger S."/>
            <person name="Wang M."/>
            <person name="Zifcakova L."/>
            <person name="Wipf D."/>
            <person name="Zambonelli A."/>
            <person name="Paolocci F."/>
            <person name="Nowrousian M."/>
            <person name="Ottonello S."/>
            <person name="Baldrian P."/>
            <person name="Spatafora J.W."/>
            <person name="Henrissat B."/>
            <person name="Nagy L.G."/>
            <person name="Aury J.M."/>
            <person name="Wincker P."/>
            <person name="Grigoriev I.V."/>
            <person name="Bonfante P."/>
            <person name="Martin F.M."/>
        </authorList>
    </citation>
    <scope>NUCLEOTIDE SEQUENCE [LARGE SCALE GENOMIC DNA]</scope>
    <source>
        <strain evidence="6 7">120613-1</strain>
    </source>
</reference>
<dbReference type="STRING" id="1336337.A0A3N4K828"/>
<accession>A0A3N4K828</accession>
<feature type="transmembrane region" description="Helical" evidence="5">
    <location>
        <begin position="498"/>
        <end position="515"/>
    </location>
</feature>
<name>A0A3N4K828_9PEZI</name>
<feature type="transmembrane region" description="Helical" evidence="5">
    <location>
        <begin position="628"/>
        <end position="650"/>
    </location>
</feature>
<keyword evidence="3 5" id="KW-1133">Transmembrane helix</keyword>
<sequence>MPKSVVVSMGLKLKIFLCNVYRVFQGLLKSLLDSPRRNKRAIKVSLSLTMAVALSLPPLFASFHGTNPFLLGTVAIYLFPLKTIGGQLASTGVGLMGVMYGLGYANLTLLLARLIQSTNAHNIGVGRRALLWSALVFLAIGCGYVRSKYPRAYLATNFIMVVNMFALIRGINHFEACFHNFFFVMVFGACVSLAVCFFLWPEDHSSMLRDDVITGLREAHNVMQSVQHAMKFSFGQEVDITAFKESHVKISAALEEANYELSLTRVDSAVFVPLNASMARMLSLTRAFNSAMRRRHRLYTRIHFRFEDLADRELDISTVTSSYNGAESNSMNSKQALELAFASVCELFDGMTLRVEELYRGREIVSTIEYEKFASKIDDIHEKLAAEVELRKISGPHELEGAAFMDQVNTVLLDMLEAVKDTARIIGCIEKRRISLVLPRKLYTQESSIEEDDSTRRAVSEGDHGLVLLLESTSALDRFRIFLADRLLAFRSSRHIKYGTKFAVVVGLISLPAYISDWHVWYENLHVQWALISAMVVMETTRGMTFRTAGMKLAGAIMGGLAAFLVMQLGQGVVYVSIALTSLVGLGVGFLVQHPKFSKAGTVLALAYNIILGVATIFPGHATISSAFARRILTLPVGVVIAMSVHLTLFPFRSRSALAKALSHSLDWLHHLVFAIEASGEFPKLRERFDDMARKARRRVTFAKILLPATVYEVSLAGHWPYERFKRILEKVVDVMSLVIGENEAEPAMSKFSGEKLRLKLLASLCNDLLVISHTLSARLFMPRNESLSTYVLDEYLTHLAAKIADGDPSCSRRRRGNFADLGRLTDLVCEMNLLREEVDELIAETQCPKKGLLPHLSFVIKKSRPSTPVGDEEAGGQRRLR</sequence>
<dbReference type="Proteomes" id="UP000276215">
    <property type="component" value="Unassembled WGS sequence"/>
</dbReference>
<dbReference type="InterPro" id="IPR052430">
    <property type="entry name" value="IVT-Associated"/>
</dbReference>
<feature type="transmembrane region" description="Helical" evidence="5">
    <location>
        <begin position="129"/>
        <end position="146"/>
    </location>
</feature>
<dbReference type="GO" id="GO:0022857">
    <property type="term" value="F:transmembrane transporter activity"/>
    <property type="evidence" value="ECO:0007669"/>
    <property type="project" value="InterPro"/>
</dbReference>